<accession>L8JGM7</accession>
<organism evidence="2 3">
    <name type="scientific">Photobacterium marinum</name>
    <dbReference type="NCBI Taxonomy" id="1056511"/>
    <lineage>
        <taxon>Bacteria</taxon>
        <taxon>Pseudomonadati</taxon>
        <taxon>Pseudomonadota</taxon>
        <taxon>Gammaproteobacteria</taxon>
        <taxon>Vibrionales</taxon>
        <taxon>Vibrionaceae</taxon>
        <taxon>Photobacterium</taxon>
    </lineage>
</organism>
<dbReference type="AlphaFoldDB" id="L8JGM7"/>
<reference evidence="2 3" key="1">
    <citation type="submission" date="2012-12" db="EMBL/GenBank/DDBJ databases">
        <title>Genome Assembly of Photobacterium sp. AK15.</title>
        <authorList>
            <person name="Khatri I."/>
            <person name="Vaidya B."/>
            <person name="Srinivas T.N.R."/>
            <person name="Subramanian S."/>
            <person name="Pinnaka A."/>
        </authorList>
    </citation>
    <scope>NUCLEOTIDE SEQUENCE [LARGE SCALE GENOMIC DNA]</scope>
    <source>
        <strain evidence="2 3">AK15</strain>
    </source>
</reference>
<name>L8JGM7_9GAMM</name>
<evidence type="ECO:0000256" key="1">
    <source>
        <dbReference type="SAM" id="SignalP"/>
    </source>
</evidence>
<evidence type="ECO:0008006" key="4">
    <source>
        <dbReference type="Google" id="ProtNLM"/>
    </source>
</evidence>
<dbReference type="RefSeq" id="WP_007463339.1">
    <property type="nucleotide sequence ID" value="NZ_AMZO01000006.1"/>
</dbReference>
<comment type="caution">
    <text evidence="2">The sequence shown here is derived from an EMBL/GenBank/DDBJ whole genome shotgun (WGS) entry which is preliminary data.</text>
</comment>
<dbReference type="Proteomes" id="UP000011134">
    <property type="component" value="Unassembled WGS sequence"/>
</dbReference>
<feature type="chain" id="PRO_5003993917" description="Glycine zipper family protein" evidence="1">
    <location>
        <begin position="19"/>
        <end position="130"/>
    </location>
</feature>
<evidence type="ECO:0000313" key="2">
    <source>
        <dbReference type="EMBL" id="ELR66577.1"/>
    </source>
</evidence>
<proteinExistence type="predicted"/>
<keyword evidence="3" id="KW-1185">Reference proteome</keyword>
<dbReference type="PATRIC" id="fig|1056511.3.peg.1104"/>
<feature type="signal peptide" evidence="1">
    <location>
        <begin position="1"/>
        <end position="18"/>
    </location>
</feature>
<sequence length="130" mass="13156">MKKLLVTATLATLLSACAYQQKPVVDMTNVDPAQYEQDFAYCQAYAEKVDKKESAKVEAQNGAVSGALIGAIAGGLDDGLGGAAVGAVAGGAIGGGAGALSGANDATDVQAKVLRRCLDNKGYVVYDLDK</sequence>
<protein>
    <recommendedName>
        <fullName evidence="4">Glycine zipper family protein</fullName>
    </recommendedName>
</protein>
<dbReference type="EMBL" id="AMZO01000006">
    <property type="protein sequence ID" value="ELR66577.1"/>
    <property type="molecule type" value="Genomic_DNA"/>
</dbReference>
<gene>
    <name evidence="2" type="ORF">C942_04275</name>
</gene>
<keyword evidence="1" id="KW-0732">Signal</keyword>
<dbReference type="OrthoDB" id="5816904at2"/>
<evidence type="ECO:0000313" key="3">
    <source>
        <dbReference type="Proteomes" id="UP000011134"/>
    </source>
</evidence>
<dbReference type="PROSITE" id="PS51257">
    <property type="entry name" value="PROKAR_LIPOPROTEIN"/>
    <property type="match status" value="1"/>
</dbReference>